<dbReference type="PANTHER" id="PTHR43854:SF1">
    <property type="entry name" value="INDOLEPYRUVATE OXIDOREDUCTASE SUBUNIT IORB"/>
    <property type="match status" value="1"/>
</dbReference>
<dbReference type="EMBL" id="DVMM01000063">
    <property type="protein sequence ID" value="HIU29279.1"/>
    <property type="molecule type" value="Genomic_DNA"/>
</dbReference>
<dbReference type="InterPro" id="IPR052198">
    <property type="entry name" value="IorB_Oxidoreductase"/>
</dbReference>
<evidence type="ECO:0000313" key="4">
    <source>
        <dbReference type="Proteomes" id="UP000824089"/>
    </source>
</evidence>
<reference evidence="3" key="1">
    <citation type="submission" date="2020-10" db="EMBL/GenBank/DDBJ databases">
        <authorList>
            <person name="Gilroy R."/>
        </authorList>
    </citation>
    <scope>NUCLEOTIDE SEQUENCE</scope>
    <source>
        <strain evidence="3">CHK195-4489</strain>
    </source>
</reference>
<dbReference type="InterPro" id="IPR002869">
    <property type="entry name" value="Pyrv_flavodox_OxRed_cen"/>
</dbReference>
<dbReference type="PANTHER" id="PTHR43854">
    <property type="entry name" value="INDOLEPYRUVATE OXIDOREDUCTASE SUBUNIT IORB"/>
    <property type="match status" value="1"/>
</dbReference>
<feature type="domain" description="Pyruvate/ketoisovalerate oxidoreductase catalytic" evidence="2">
    <location>
        <begin position="11"/>
        <end position="188"/>
    </location>
</feature>
<organism evidence="3 4">
    <name type="scientific">Candidatus Egerieisoma faecipullorum</name>
    <dbReference type="NCBI Taxonomy" id="2840963"/>
    <lineage>
        <taxon>Bacteria</taxon>
        <taxon>Bacillati</taxon>
        <taxon>Bacillota</taxon>
        <taxon>Clostridia</taxon>
        <taxon>Eubacteriales</taxon>
        <taxon>Clostridiaceae</taxon>
        <taxon>Clostridiaceae incertae sedis</taxon>
        <taxon>Candidatus Egerieisoma</taxon>
    </lineage>
</organism>
<accession>A0A9D1I739</accession>
<evidence type="ECO:0000256" key="1">
    <source>
        <dbReference type="ARBA" id="ARBA00023002"/>
    </source>
</evidence>
<dbReference type="InterPro" id="IPR019752">
    <property type="entry name" value="Pyrv/ketoisovalerate_OxRed_cat"/>
</dbReference>
<dbReference type="GO" id="GO:0016903">
    <property type="term" value="F:oxidoreductase activity, acting on the aldehyde or oxo group of donors"/>
    <property type="evidence" value="ECO:0007669"/>
    <property type="project" value="InterPro"/>
</dbReference>
<protein>
    <submittedName>
        <fullName evidence="3">Indolepyruvate oxidoreductase subunit beta</fullName>
    </submittedName>
</protein>
<name>A0A9D1I739_9CLOT</name>
<keyword evidence="1" id="KW-0560">Oxidoreductase</keyword>
<dbReference type="Gene3D" id="3.40.920.10">
    <property type="entry name" value="Pyruvate-ferredoxin oxidoreductase, PFOR, domain III"/>
    <property type="match status" value="1"/>
</dbReference>
<dbReference type="Proteomes" id="UP000824089">
    <property type="component" value="Unassembled WGS sequence"/>
</dbReference>
<reference evidence="3" key="2">
    <citation type="journal article" date="2021" name="PeerJ">
        <title>Extensive microbial diversity within the chicken gut microbiome revealed by metagenomics and culture.</title>
        <authorList>
            <person name="Gilroy R."/>
            <person name="Ravi A."/>
            <person name="Getino M."/>
            <person name="Pursley I."/>
            <person name="Horton D.L."/>
            <person name="Alikhan N.F."/>
            <person name="Baker D."/>
            <person name="Gharbi K."/>
            <person name="Hall N."/>
            <person name="Watson M."/>
            <person name="Adriaenssens E.M."/>
            <person name="Foster-Nyarko E."/>
            <person name="Jarju S."/>
            <person name="Secka A."/>
            <person name="Antonio M."/>
            <person name="Oren A."/>
            <person name="Chaudhuri R.R."/>
            <person name="La Ragione R."/>
            <person name="Hildebrand F."/>
            <person name="Pallen M.J."/>
        </authorList>
    </citation>
    <scope>NUCLEOTIDE SEQUENCE</scope>
    <source>
        <strain evidence="3">CHK195-4489</strain>
    </source>
</reference>
<dbReference type="Pfam" id="PF01558">
    <property type="entry name" value="POR"/>
    <property type="match status" value="1"/>
</dbReference>
<dbReference type="AlphaFoldDB" id="A0A9D1I739"/>
<evidence type="ECO:0000259" key="2">
    <source>
        <dbReference type="Pfam" id="PF01558"/>
    </source>
</evidence>
<dbReference type="SUPFAM" id="SSF53323">
    <property type="entry name" value="Pyruvate-ferredoxin oxidoreductase, PFOR, domain III"/>
    <property type="match status" value="1"/>
</dbReference>
<gene>
    <name evidence="3" type="ORF">IAD50_03160</name>
</gene>
<comment type="caution">
    <text evidence="3">The sequence shown here is derived from an EMBL/GenBank/DDBJ whole genome shotgun (WGS) entry which is preliminary data.</text>
</comment>
<proteinExistence type="predicted"/>
<sequence length="199" mass="21356">MTTNILLCGVGGQGTVLASKLIAEAAMRRGFAVRTAETIGMAQRGGCVASHVRIGHEIHSPLIPNASADLIIGFEPAEAIRALPYLKKDGAVVASRKRIQPVTAALGGKAGDPEQYAAYLRKNIADLVLVDTDDVCRRLGSYKILNTILLGAAVQAGKLPFTIKELEEVIRGKLPEKFHNINIEALNASDMQRCKNENE</sequence>
<evidence type="ECO:0000313" key="3">
    <source>
        <dbReference type="EMBL" id="HIU29279.1"/>
    </source>
</evidence>